<dbReference type="GeneID" id="24923293"/>
<dbReference type="EMBL" id="FN668683">
    <property type="protein sequence ID" value="CBK24146.2"/>
    <property type="molecule type" value="Genomic_DNA"/>
</dbReference>
<evidence type="ECO:0000259" key="2">
    <source>
        <dbReference type="PROSITE" id="PS51462"/>
    </source>
</evidence>
<evidence type="ECO:0000313" key="3">
    <source>
        <dbReference type="EMBL" id="CBK24146.2"/>
    </source>
</evidence>
<keyword evidence="1" id="KW-0378">Hydrolase</keyword>
<dbReference type="Gene3D" id="3.90.79.10">
    <property type="entry name" value="Nucleoside Triphosphate Pyrophosphohydrolase"/>
    <property type="match status" value="1"/>
</dbReference>
<dbReference type="Proteomes" id="UP000008312">
    <property type="component" value="Unassembled WGS sequence"/>
</dbReference>
<protein>
    <recommendedName>
        <fullName evidence="2">Nudix hydrolase domain-containing protein</fullName>
    </recommendedName>
</protein>
<dbReference type="PROSITE" id="PS51462">
    <property type="entry name" value="NUDIX"/>
    <property type="match status" value="1"/>
</dbReference>
<dbReference type="GO" id="GO:0006753">
    <property type="term" value="P:nucleoside phosphate metabolic process"/>
    <property type="evidence" value="ECO:0007669"/>
    <property type="project" value="TreeGrafter"/>
</dbReference>
<evidence type="ECO:0000256" key="1">
    <source>
        <dbReference type="ARBA" id="ARBA00022801"/>
    </source>
</evidence>
<name>D8M7V7_BLAHO</name>
<dbReference type="InterPro" id="IPR000086">
    <property type="entry name" value="NUDIX_hydrolase_dom"/>
</dbReference>
<sequence>MYSYRLVDKDENPEDAALRELQEETGFIGKLSECQFDIPYYSDPWKSNEQQRLFIVEIDVDEMANKSPHQQLEEDESISTVIVPISKLSEFIRSEESKGIIVSTSIFFVASIMSNSFSL</sequence>
<dbReference type="SUPFAM" id="SSF55811">
    <property type="entry name" value="Nudix"/>
    <property type="match status" value="1"/>
</dbReference>
<proteinExistence type="predicted"/>
<keyword evidence="4" id="KW-1185">Reference proteome</keyword>
<dbReference type="GO" id="GO:0019693">
    <property type="term" value="P:ribose phosphate metabolic process"/>
    <property type="evidence" value="ECO:0007669"/>
    <property type="project" value="TreeGrafter"/>
</dbReference>
<dbReference type="OrthoDB" id="10249920at2759"/>
<dbReference type="InParanoid" id="D8M7V7"/>
<dbReference type="GO" id="GO:0016787">
    <property type="term" value="F:hydrolase activity"/>
    <property type="evidence" value="ECO:0007669"/>
    <property type="project" value="UniProtKB-KW"/>
</dbReference>
<organism evidence="3">
    <name type="scientific">Blastocystis hominis</name>
    <dbReference type="NCBI Taxonomy" id="12968"/>
    <lineage>
        <taxon>Eukaryota</taxon>
        <taxon>Sar</taxon>
        <taxon>Stramenopiles</taxon>
        <taxon>Bigyra</taxon>
        <taxon>Opalozoa</taxon>
        <taxon>Opalinata</taxon>
        <taxon>Blastocystidae</taxon>
        <taxon>Blastocystis</taxon>
    </lineage>
</organism>
<gene>
    <name evidence="3" type="ORF">GSBLH_T00007169001</name>
</gene>
<dbReference type="Pfam" id="PF00293">
    <property type="entry name" value="NUDIX"/>
    <property type="match status" value="1"/>
</dbReference>
<dbReference type="RefSeq" id="XP_012898194.1">
    <property type="nucleotide sequence ID" value="XM_013042740.1"/>
</dbReference>
<evidence type="ECO:0000313" key="4">
    <source>
        <dbReference type="Proteomes" id="UP000008312"/>
    </source>
</evidence>
<accession>D8M7V7</accession>
<dbReference type="InterPro" id="IPR015797">
    <property type="entry name" value="NUDIX_hydrolase-like_dom_sf"/>
</dbReference>
<feature type="domain" description="Nudix hydrolase" evidence="2">
    <location>
        <begin position="1"/>
        <end position="109"/>
    </location>
</feature>
<dbReference type="PANTHER" id="PTHR11839">
    <property type="entry name" value="UDP/ADP-SUGAR PYROPHOSPHATASE"/>
    <property type="match status" value="1"/>
</dbReference>
<dbReference type="AlphaFoldDB" id="D8M7V7"/>
<dbReference type="PANTHER" id="PTHR11839:SF1">
    <property type="entry name" value="ADP-SUGAR PYROPHOSPHATASE"/>
    <property type="match status" value="1"/>
</dbReference>
<reference evidence="3" key="1">
    <citation type="submission" date="2010-02" db="EMBL/GenBank/DDBJ databases">
        <title>Sequencing and annotation of the Blastocystis hominis genome.</title>
        <authorList>
            <person name="Wincker P."/>
        </authorList>
    </citation>
    <scope>NUCLEOTIDE SEQUENCE</scope>
    <source>
        <strain evidence="3">Singapore isolate B</strain>
    </source>
</reference>